<dbReference type="Gene3D" id="1.20.120.550">
    <property type="entry name" value="Membrane associated eicosanoid/glutathione metabolism-like domain"/>
    <property type="match status" value="1"/>
</dbReference>
<dbReference type="InterPro" id="IPR023352">
    <property type="entry name" value="MAPEG-like_dom_sf"/>
</dbReference>
<gene>
    <name evidence="6" type="ORF">SAMN06295905_0622</name>
</gene>
<feature type="transmembrane region" description="Helical" evidence="5">
    <location>
        <begin position="117"/>
        <end position="140"/>
    </location>
</feature>
<proteinExistence type="predicted"/>
<dbReference type="Pfam" id="PF01124">
    <property type="entry name" value="MAPEG"/>
    <property type="match status" value="1"/>
</dbReference>
<dbReference type="GO" id="GO:0016020">
    <property type="term" value="C:membrane"/>
    <property type="evidence" value="ECO:0007669"/>
    <property type="project" value="UniProtKB-SubCell"/>
</dbReference>
<dbReference type="Proteomes" id="UP000194474">
    <property type="component" value="Unassembled WGS sequence"/>
</dbReference>
<sequence length="144" mass="16041">MPLVEKLFILAIGAQVMLTLVILVLMGRERVPRVMSGEIRVADIAVERTAYPLKARLLSNSFDNQFQLPVLFFVAALLALHVGLVGWIEVVLAWLFVGLRILHAGIHVTTNRVHRRFAAYAAGLAVLAVLWLWLLIRILLAPSI</sequence>
<accession>A0A1Y6EHM1</accession>
<evidence type="ECO:0000313" key="7">
    <source>
        <dbReference type="Proteomes" id="UP000194474"/>
    </source>
</evidence>
<dbReference type="AlphaFoldDB" id="A0A1Y6EHM1"/>
<evidence type="ECO:0000256" key="3">
    <source>
        <dbReference type="ARBA" id="ARBA00022989"/>
    </source>
</evidence>
<protein>
    <recommendedName>
        <fullName evidence="8">MAPEG family protein</fullName>
    </recommendedName>
</protein>
<evidence type="ECO:0000256" key="4">
    <source>
        <dbReference type="ARBA" id="ARBA00023136"/>
    </source>
</evidence>
<keyword evidence="2 5" id="KW-0812">Transmembrane</keyword>
<organism evidence="6 7">
    <name type="scientific">Devosia lucknowensis</name>
    <dbReference type="NCBI Taxonomy" id="1096929"/>
    <lineage>
        <taxon>Bacteria</taxon>
        <taxon>Pseudomonadati</taxon>
        <taxon>Pseudomonadota</taxon>
        <taxon>Alphaproteobacteria</taxon>
        <taxon>Hyphomicrobiales</taxon>
        <taxon>Devosiaceae</taxon>
        <taxon>Devosia</taxon>
    </lineage>
</organism>
<dbReference type="SUPFAM" id="SSF161084">
    <property type="entry name" value="MAPEG domain-like"/>
    <property type="match status" value="1"/>
</dbReference>
<keyword evidence="3 5" id="KW-1133">Transmembrane helix</keyword>
<dbReference type="InterPro" id="IPR001129">
    <property type="entry name" value="Membr-assoc_MAPEG"/>
</dbReference>
<keyword evidence="7" id="KW-1185">Reference proteome</keyword>
<name>A0A1Y6EHM1_9HYPH</name>
<evidence type="ECO:0000256" key="1">
    <source>
        <dbReference type="ARBA" id="ARBA00004370"/>
    </source>
</evidence>
<evidence type="ECO:0008006" key="8">
    <source>
        <dbReference type="Google" id="ProtNLM"/>
    </source>
</evidence>
<reference evidence="7" key="1">
    <citation type="submission" date="2017-04" db="EMBL/GenBank/DDBJ databases">
        <authorList>
            <person name="Varghese N."/>
            <person name="Submissions S."/>
        </authorList>
    </citation>
    <scope>NUCLEOTIDE SEQUENCE [LARGE SCALE GENOMIC DNA]</scope>
</reference>
<comment type="subcellular location">
    <subcellularLocation>
        <location evidence="1">Membrane</location>
    </subcellularLocation>
</comment>
<dbReference type="EMBL" id="FXWK01000001">
    <property type="protein sequence ID" value="SMQ62128.1"/>
    <property type="molecule type" value="Genomic_DNA"/>
</dbReference>
<feature type="transmembrane region" description="Helical" evidence="5">
    <location>
        <begin position="7"/>
        <end position="26"/>
    </location>
</feature>
<evidence type="ECO:0000313" key="6">
    <source>
        <dbReference type="EMBL" id="SMQ62128.1"/>
    </source>
</evidence>
<evidence type="ECO:0000256" key="5">
    <source>
        <dbReference type="SAM" id="Phobius"/>
    </source>
</evidence>
<evidence type="ECO:0000256" key="2">
    <source>
        <dbReference type="ARBA" id="ARBA00022692"/>
    </source>
</evidence>
<feature type="transmembrane region" description="Helical" evidence="5">
    <location>
        <begin position="70"/>
        <end position="97"/>
    </location>
</feature>
<keyword evidence="4 5" id="KW-0472">Membrane</keyword>